<comment type="caution">
    <text evidence="2">The sequence shown here is derived from an EMBL/GenBank/DDBJ whole genome shotgun (WGS) entry which is preliminary data.</text>
</comment>
<accession>A0A9X1R7V3</accession>
<keyword evidence="4" id="KW-1185">Reference proteome</keyword>
<evidence type="ECO:0000313" key="4">
    <source>
        <dbReference type="Proteomes" id="UP001139012"/>
    </source>
</evidence>
<keyword evidence="1" id="KW-0732">Signal</keyword>
<evidence type="ECO:0000313" key="2">
    <source>
        <dbReference type="EMBL" id="MCG2625869.1"/>
    </source>
</evidence>
<evidence type="ECO:0000313" key="3">
    <source>
        <dbReference type="EMBL" id="MCG2666882.1"/>
    </source>
</evidence>
<dbReference type="AlphaFoldDB" id="A0A9X1R7V3"/>
<protein>
    <recommendedName>
        <fullName evidence="6">PepSY domain-containing protein</fullName>
    </recommendedName>
</protein>
<dbReference type="EMBL" id="JAKLUA010000001">
    <property type="protein sequence ID" value="MCG2666882.1"/>
    <property type="molecule type" value="Genomic_DNA"/>
</dbReference>
<organism evidence="2 5">
    <name type="scientific">Bradyrhizobium zhengyangense</name>
    <dbReference type="NCBI Taxonomy" id="2911009"/>
    <lineage>
        <taxon>Bacteria</taxon>
        <taxon>Pseudomonadati</taxon>
        <taxon>Pseudomonadota</taxon>
        <taxon>Alphaproteobacteria</taxon>
        <taxon>Hyphomicrobiales</taxon>
        <taxon>Nitrobacteraceae</taxon>
        <taxon>Bradyrhizobium</taxon>
    </lineage>
</organism>
<dbReference type="RefSeq" id="WP_237869893.1">
    <property type="nucleotide sequence ID" value="NZ_JAKLTY010000002.1"/>
</dbReference>
<gene>
    <name evidence="3" type="ORF">L6637_07965</name>
    <name evidence="2" type="ORF">L6654_04450</name>
</gene>
<evidence type="ECO:0000256" key="1">
    <source>
        <dbReference type="SAM" id="SignalP"/>
    </source>
</evidence>
<dbReference type="Proteomes" id="UP001139012">
    <property type="component" value="Unassembled WGS sequence"/>
</dbReference>
<dbReference type="Proteomes" id="UP001139054">
    <property type="component" value="Unassembled WGS sequence"/>
</dbReference>
<evidence type="ECO:0008006" key="6">
    <source>
        <dbReference type="Google" id="ProtNLM"/>
    </source>
</evidence>
<name>A0A9X1R7V3_9BRAD</name>
<feature type="chain" id="PRO_5040783564" description="PepSY domain-containing protein" evidence="1">
    <location>
        <begin position="24"/>
        <end position="93"/>
    </location>
</feature>
<feature type="signal peptide" evidence="1">
    <location>
        <begin position="1"/>
        <end position="23"/>
    </location>
</feature>
<dbReference type="EMBL" id="JAKLTY010000002">
    <property type="protein sequence ID" value="MCG2625869.1"/>
    <property type="molecule type" value="Genomic_DNA"/>
</dbReference>
<sequence>MFKPMASAPLTAVVVLYSAAAQAQQATVANETLQTMLAAQIRAQGFVCDKALGALRDKKRSRPDHAVWTLTCGNATYRISRAPDMAAKVEPVP</sequence>
<reference evidence="2" key="1">
    <citation type="submission" date="2022-01" db="EMBL/GenBank/DDBJ databases">
        <title>Genome sequnece data of strain Bradyrhizobium sp. nov.</title>
        <authorList>
            <person name="Zhang J."/>
        </authorList>
    </citation>
    <scope>NUCLEOTIDE SEQUENCE</scope>
    <source>
        <strain evidence="3">WYCCWR 12774</strain>
        <strain evidence="2">WYCCWR 13023</strain>
    </source>
</reference>
<evidence type="ECO:0000313" key="5">
    <source>
        <dbReference type="Proteomes" id="UP001139054"/>
    </source>
</evidence>
<proteinExistence type="predicted"/>